<keyword evidence="1" id="KW-0812">Transmembrane</keyword>
<sequence length="79" mass="8490">MNSSKVLLGVLGGLAAGALAGILFAPDKGSKTRKKIVDKSKGFADDMKGKFEELYEDVTDKYENLLQDAKGLVSKNQVK</sequence>
<evidence type="ECO:0000313" key="3">
    <source>
        <dbReference type="Proteomes" id="UP000280825"/>
    </source>
</evidence>
<dbReference type="Pfam" id="PF12732">
    <property type="entry name" value="YtxH"/>
    <property type="match status" value="1"/>
</dbReference>
<evidence type="ECO:0000256" key="1">
    <source>
        <dbReference type="SAM" id="Phobius"/>
    </source>
</evidence>
<dbReference type="InterPro" id="IPR024623">
    <property type="entry name" value="YtxH"/>
</dbReference>
<keyword evidence="1" id="KW-0472">Membrane</keyword>
<reference evidence="2 3" key="1">
    <citation type="submission" date="2018-12" db="EMBL/GenBank/DDBJ databases">
        <title>Flavobacterium sp. nov., isolated from glacier ice.</title>
        <authorList>
            <person name="Liu Q."/>
            <person name="Xin Y.-H."/>
        </authorList>
    </citation>
    <scope>NUCLEOTIDE SEQUENCE [LARGE SCALE GENOMIC DNA]</scope>
    <source>
        <strain evidence="2 3">RB1N8</strain>
    </source>
</reference>
<dbReference type="EMBL" id="RYDJ01000112">
    <property type="protein sequence ID" value="RTY97499.1"/>
    <property type="molecule type" value="Genomic_DNA"/>
</dbReference>
<accession>A0A3S0MCK2</accession>
<gene>
    <name evidence="2" type="ORF">EKL98_15965</name>
</gene>
<name>A0A3S0MCK2_9FLAO</name>
<dbReference type="Proteomes" id="UP000280825">
    <property type="component" value="Unassembled WGS sequence"/>
</dbReference>
<comment type="caution">
    <text evidence="2">The sequence shown here is derived from an EMBL/GenBank/DDBJ whole genome shotgun (WGS) entry which is preliminary data.</text>
</comment>
<organism evidence="2 3">
    <name type="scientific">Flavobacterium bomense</name>
    <dbReference type="NCBI Taxonomy" id="2497483"/>
    <lineage>
        <taxon>Bacteria</taxon>
        <taxon>Pseudomonadati</taxon>
        <taxon>Bacteroidota</taxon>
        <taxon>Flavobacteriia</taxon>
        <taxon>Flavobacteriales</taxon>
        <taxon>Flavobacteriaceae</taxon>
        <taxon>Flavobacterium</taxon>
    </lineage>
</organism>
<dbReference type="AlphaFoldDB" id="A0A3S0MCK2"/>
<protein>
    <submittedName>
        <fullName evidence="2">YtxH domain-containing protein</fullName>
    </submittedName>
</protein>
<feature type="transmembrane region" description="Helical" evidence="1">
    <location>
        <begin position="6"/>
        <end position="25"/>
    </location>
</feature>
<evidence type="ECO:0000313" key="2">
    <source>
        <dbReference type="EMBL" id="RTY97499.1"/>
    </source>
</evidence>
<keyword evidence="3" id="KW-1185">Reference proteome</keyword>
<dbReference type="RefSeq" id="WP_126563146.1">
    <property type="nucleotide sequence ID" value="NZ_RYDJ01000112.1"/>
</dbReference>
<proteinExistence type="predicted"/>
<keyword evidence="1" id="KW-1133">Transmembrane helix</keyword>